<feature type="compositionally biased region" description="Basic and acidic residues" evidence="1">
    <location>
        <begin position="49"/>
        <end position="68"/>
    </location>
</feature>
<evidence type="ECO:0000313" key="3">
    <source>
        <dbReference type="EMBL" id="KAK1939700.1"/>
    </source>
</evidence>
<proteinExistence type="predicted"/>
<feature type="non-terminal residue" evidence="3">
    <location>
        <position position="1"/>
    </location>
</feature>
<organism evidence="3 4">
    <name type="scientific">Babesia divergens</name>
    <dbReference type="NCBI Taxonomy" id="32595"/>
    <lineage>
        <taxon>Eukaryota</taxon>
        <taxon>Sar</taxon>
        <taxon>Alveolata</taxon>
        <taxon>Apicomplexa</taxon>
        <taxon>Aconoidasida</taxon>
        <taxon>Piroplasmida</taxon>
        <taxon>Babesiidae</taxon>
        <taxon>Babesia</taxon>
    </lineage>
</organism>
<sequence length="182" mass="20391">QQEAEEKARALKEAEEKERQEEEERRRREQQEEEAETKLPLEPESPEGEAYHVLDRDTGLVDDQDSKVTYDVSHPKTITDQANTSKEDAKAEGNQTEDDTKEQTYKYSTKSMVKQASVGLAAVVLAVVGSYVYSKGPSAVANMATGMGDQGFDDGSYNSREEEDIETQIQLEEDFWAEGDDA</sequence>
<reference evidence="3" key="1">
    <citation type="journal article" date="2014" name="Nucleic Acids Res.">
        <title>The evolutionary dynamics of variant antigen genes in Babesia reveal a history of genomic innovation underlying host-parasite interaction.</title>
        <authorList>
            <person name="Jackson A.P."/>
            <person name="Otto T.D."/>
            <person name="Darby A."/>
            <person name="Ramaprasad A."/>
            <person name="Xia D."/>
            <person name="Echaide I.E."/>
            <person name="Farber M."/>
            <person name="Gahlot S."/>
            <person name="Gamble J."/>
            <person name="Gupta D."/>
            <person name="Gupta Y."/>
            <person name="Jackson L."/>
            <person name="Malandrin L."/>
            <person name="Malas T.B."/>
            <person name="Moussa E."/>
            <person name="Nair M."/>
            <person name="Reid A.J."/>
            <person name="Sanders M."/>
            <person name="Sharma J."/>
            <person name="Tracey A."/>
            <person name="Quail M.A."/>
            <person name="Weir W."/>
            <person name="Wastling J.M."/>
            <person name="Hall N."/>
            <person name="Willadsen P."/>
            <person name="Lingelbach K."/>
            <person name="Shiels B."/>
            <person name="Tait A."/>
            <person name="Berriman M."/>
            <person name="Allred D.R."/>
            <person name="Pain A."/>
        </authorList>
    </citation>
    <scope>NUCLEOTIDE SEQUENCE</scope>
    <source>
        <strain evidence="3">1802A</strain>
    </source>
</reference>
<feature type="region of interest" description="Disordered" evidence="1">
    <location>
        <begin position="1"/>
        <end position="103"/>
    </location>
</feature>
<dbReference type="AlphaFoldDB" id="A0AAD9GJP5"/>
<feature type="compositionally biased region" description="Basic and acidic residues" evidence="1">
    <location>
        <begin position="1"/>
        <end position="41"/>
    </location>
</feature>
<keyword evidence="2" id="KW-1133">Transmembrane helix</keyword>
<dbReference type="Proteomes" id="UP001195914">
    <property type="component" value="Unassembled WGS sequence"/>
</dbReference>
<accession>A0AAD9GJP5</accession>
<reference evidence="3" key="2">
    <citation type="submission" date="2021-05" db="EMBL/GenBank/DDBJ databases">
        <authorList>
            <person name="Pain A."/>
        </authorList>
    </citation>
    <scope>NUCLEOTIDE SEQUENCE</scope>
    <source>
        <strain evidence="3">1802A</strain>
    </source>
</reference>
<evidence type="ECO:0000256" key="1">
    <source>
        <dbReference type="SAM" id="MobiDB-lite"/>
    </source>
</evidence>
<name>A0AAD9GJP5_BABDI</name>
<comment type="caution">
    <text evidence="3">The sequence shown here is derived from an EMBL/GenBank/DDBJ whole genome shotgun (WGS) entry which is preliminary data.</text>
</comment>
<gene>
    <name evidence="3" type="ORF">X943_002371</name>
</gene>
<keyword evidence="4" id="KW-1185">Reference proteome</keyword>
<evidence type="ECO:0000256" key="2">
    <source>
        <dbReference type="SAM" id="Phobius"/>
    </source>
</evidence>
<keyword evidence="2" id="KW-0472">Membrane</keyword>
<feature type="transmembrane region" description="Helical" evidence="2">
    <location>
        <begin position="116"/>
        <end position="133"/>
    </location>
</feature>
<dbReference type="EMBL" id="JAHBMH010000007">
    <property type="protein sequence ID" value="KAK1939700.1"/>
    <property type="molecule type" value="Genomic_DNA"/>
</dbReference>
<protein>
    <submittedName>
        <fullName evidence="3">200 kDa antigen p200</fullName>
    </submittedName>
</protein>
<keyword evidence="2" id="KW-0812">Transmembrane</keyword>
<evidence type="ECO:0000313" key="4">
    <source>
        <dbReference type="Proteomes" id="UP001195914"/>
    </source>
</evidence>